<dbReference type="Proteomes" id="UP000325243">
    <property type="component" value="Unassembled WGS sequence"/>
</dbReference>
<feature type="compositionally biased region" description="Low complexity" evidence="1">
    <location>
        <begin position="1"/>
        <end position="14"/>
    </location>
</feature>
<evidence type="ECO:0000313" key="3">
    <source>
        <dbReference type="Proteomes" id="UP000325243"/>
    </source>
</evidence>
<sequence>MPAVRGVRSVGSGRRAADRRGNCHRGRRPESRSAPGRESGATGSPRSPRNRRDDQPTIAHDERTRPGRDESGPTSGAPMDHTTRAERLTQARPAHAALLPKRLDRAVSWTDFRTAVRYDPANRLLIAVPAISAKRAEHAWLGEAVTLHTQLGDADVYRRGYEHGAVYWSERTGAHEVHGEIAERWLAVGGERSFLGLPTTDEQRLDGLSRDAGGFAHFEGGSIYRTSRHGAAIVHGMVRDIWALLGWERSNLGLPVADVLVDPATGAMSGCFEHGTIAWSPSRGPEITVADACAALDASDRDALGRLSTAFAPKA</sequence>
<reference evidence="2 3" key="1">
    <citation type="submission" date="2019-08" db="EMBL/GenBank/DDBJ databases">
        <authorList>
            <person name="Hu J."/>
        </authorList>
    </citation>
    <scope>NUCLEOTIDE SEQUENCE [LARGE SCALE GENOMIC DNA]</scope>
    <source>
        <strain evidence="2 3">NEAU-184</strain>
    </source>
</reference>
<feature type="region of interest" description="Disordered" evidence="1">
    <location>
        <begin position="1"/>
        <end position="80"/>
    </location>
</feature>
<dbReference type="AlphaFoldDB" id="A0A5S4V7Q1"/>
<gene>
    <name evidence="2" type="ORF">FYC51_11060</name>
</gene>
<evidence type="ECO:0000256" key="1">
    <source>
        <dbReference type="SAM" id="MobiDB-lite"/>
    </source>
</evidence>
<proteinExistence type="predicted"/>
<organism evidence="2 3">
    <name type="scientific">Agromyces mariniharenae</name>
    <dbReference type="NCBI Taxonomy" id="2604423"/>
    <lineage>
        <taxon>Bacteria</taxon>
        <taxon>Bacillati</taxon>
        <taxon>Actinomycetota</taxon>
        <taxon>Actinomycetes</taxon>
        <taxon>Micrococcales</taxon>
        <taxon>Microbacteriaceae</taxon>
        <taxon>Agromyces</taxon>
    </lineage>
</organism>
<dbReference type="EMBL" id="VSSB01000001">
    <property type="protein sequence ID" value="TYL54118.1"/>
    <property type="molecule type" value="Genomic_DNA"/>
</dbReference>
<comment type="caution">
    <text evidence="2">The sequence shown here is derived from an EMBL/GenBank/DDBJ whole genome shotgun (WGS) entry which is preliminary data.</text>
</comment>
<dbReference type="InterPro" id="IPR013207">
    <property type="entry name" value="LGFP"/>
</dbReference>
<protein>
    <recommendedName>
        <fullName evidence="4">LGFP repeat-containing protein</fullName>
    </recommendedName>
</protein>
<feature type="compositionally biased region" description="Basic and acidic residues" evidence="1">
    <location>
        <begin position="50"/>
        <end position="71"/>
    </location>
</feature>
<name>A0A5S4V7Q1_9MICO</name>
<dbReference type="Pfam" id="PF08310">
    <property type="entry name" value="LGFP"/>
    <property type="match status" value="2"/>
</dbReference>
<evidence type="ECO:0008006" key="4">
    <source>
        <dbReference type="Google" id="ProtNLM"/>
    </source>
</evidence>
<evidence type="ECO:0000313" key="2">
    <source>
        <dbReference type="EMBL" id="TYL54118.1"/>
    </source>
</evidence>
<keyword evidence="3" id="KW-1185">Reference proteome</keyword>
<accession>A0A5S4V7Q1</accession>